<accession>A0A9W6F5L7</accession>
<dbReference type="EMBL" id="BRXU01000017">
    <property type="protein sequence ID" value="GLC57134.1"/>
    <property type="molecule type" value="Genomic_DNA"/>
</dbReference>
<reference evidence="2 3" key="1">
    <citation type="journal article" date="2023" name="Commun. Biol.">
        <title>Reorganization of the ancestral sex-determining regions during the evolution of trioecy in Pleodorina starrii.</title>
        <authorList>
            <person name="Takahashi K."/>
            <person name="Suzuki S."/>
            <person name="Kawai-Toyooka H."/>
            <person name="Yamamoto K."/>
            <person name="Hamaji T."/>
            <person name="Ootsuki R."/>
            <person name="Yamaguchi H."/>
            <person name="Kawachi M."/>
            <person name="Higashiyama T."/>
            <person name="Nozaki H."/>
        </authorList>
    </citation>
    <scope>NUCLEOTIDE SEQUENCE [LARGE SCALE GENOMIC DNA]</scope>
    <source>
        <strain evidence="2 3">NIES-4479</strain>
    </source>
</reference>
<evidence type="ECO:0000313" key="3">
    <source>
        <dbReference type="Proteomes" id="UP001165080"/>
    </source>
</evidence>
<dbReference type="Proteomes" id="UP001165080">
    <property type="component" value="Unassembled WGS sequence"/>
</dbReference>
<gene>
    <name evidence="2" type="primary">PLEST003284</name>
    <name evidence="2" type="ORF">PLESTB_001187100</name>
</gene>
<evidence type="ECO:0000313" key="2">
    <source>
        <dbReference type="EMBL" id="GLC57134.1"/>
    </source>
</evidence>
<organism evidence="2 3">
    <name type="scientific">Pleodorina starrii</name>
    <dbReference type="NCBI Taxonomy" id="330485"/>
    <lineage>
        <taxon>Eukaryota</taxon>
        <taxon>Viridiplantae</taxon>
        <taxon>Chlorophyta</taxon>
        <taxon>core chlorophytes</taxon>
        <taxon>Chlorophyceae</taxon>
        <taxon>CS clade</taxon>
        <taxon>Chlamydomonadales</taxon>
        <taxon>Volvocaceae</taxon>
        <taxon>Pleodorina</taxon>
    </lineage>
</organism>
<feature type="region of interest" description="Disordered" evidence="1">
    <location>
        <begin position="117"/>
        <end position="147"/>
    </location>
</feature>
<protein>
    <submittedName>
        <fullName evidence="2">Uncharacterized protein</fullName>
    </submittedName>
</protein>
<comment type="caution">
    <text evidence="2">The sequence shown here is derived from an EMBL/GenBank/DDBJ whole genome shotgun (WGS) entry which is preliminary data.</text>
</comment>
<proteinExistence type="predicted"/>
<evidence type="ECO:0000256" key="1">
    <source>
        <dbReference type="SAM" id="MobiDB-lite"/>
    </source>
</evidence>
<name>A0A9W6F5L7_9CHLO</name>
<dbReference type="AlphaFoldDB" id="A0A9W6F5L7"/>
<keyword evidence="3" id="KW-1185">Reference proteome</keyword>
<sequence>MDSGGHVRSAGAQGGASCAPWWSAFFHARADVAHVAAQPPSCRDYTRVERTCDVERVVRTGRDVLHCRETREQFRICSERVDRLATTSIETREPLLEGNTLLPARSVELVQPLVPQPADSDAAGLPSSASRAVHRDQPSSSGRFYRPFHALADDGSSPSSSTAAAVAAAAGTGGAAPVLTPEVGQAVEDILLFADEMQRDLAHHGLLLQRRGEEEPRRKPGLVARLFGARGWDDAAARGDGTAGSFAGPHSA</sequence>
<dbReference type="OrthoDB" id="537350at2759"/>